<evidence type="ECO:0000256" key="1">
    <source>
        <dbReference type="ARBA" id="ARBA00006479"/>
    </source>
</evidence>
<dbReference type="Gene3D" id="3.30.420.40">
    <property type="match status" value="2"/>
</dbReference>
<comment type="similarity">
    <text evidence="1">Belongs to the ROK (NagC/XylR) family.</text>
</comment>
<dbReference type="PROSITE" id="PS01125">
    <property type="entry name" value="ROK"/>
    <property type="match status" value="1"/>
</dbReference>
<dbReference type="PANTHER" id="PTHR18964">
    <property type="entry name" value="ROK (REPRESSOR, ORF, KINASE) FAMILY"/>
    <property type="match status" value="1"/>
</dbReference>
<name>A0A1H8MAL8_9BACI</name>
<proteinExistence type="inferred from homology"/>
<dbReference type="InterPro" id="IPR000600">
    <property type="entry name" value="ROK"/>
</dbReference>
<dbReference type="Proteomes" id="UP000199300">
    <property type="component" value="Unassembled WGS sequence"/>
</dbReference>
<keyword evidence="2" id="KW-0808">Transferase</keyword>
<organism evidence="2 3">
    <name type="scientific">Amphibacillus marinus</name>
    <dbReference type="NCBI Taxonomy" id="872970"/>
    <lineage>
        <taxon>Bacteria</taxon>
        <taxon>Bacillati</taxon>
        <taxon>Bacillota</taxon>
        <taxon>Bacilli</taxon>
        <taxon>Bacillales</taxon>
        <taxon>Bacillaceae</taxon>
        <taxon>Amphibacillus</taxon>
    </lineage>
</organism>
<gene>
    <name evidence="2" type="ORF">SAMN04488134_10494</name>
</gene>
<dbReference type="GO" id="GO:0016301">
    <property type="term" value="F:kinase activity"/>
    <property type="evidence" value="ECO:0007669"/>
    <property type="project" value="UniProtKB-KW"/>
</dbReference>
<dbReference type="OrthoDB" id="9795247at2"/>
<accession>A0A1H8MAL8</accession>
<dbReference type="InterPro" id="IPR049874">
    <property type="entry name" value="ROK_cs"/>
</dbReference>
<dbReference type="CDD" id="cd24068">
    <property type="entry name" value="ASKHA_NBD_ROK_FnNanK-like"/>
    <property type="match status" value="1"/>
</dbReference>
<keyword evidence="3" id="KW-1185">Reference proteome</keyword>
<dbReference type="EMBL" id="FODJ01000004">
    <property type="protein sequence ID" value="SEO14411.1"/>
    <property type="molecule type" value="Genomic_DNA"/>
</dbReference>
<reference evidence="2 3" key="1">
    <citation type="submission" date="2016-10" db="EMBL/GenBank/DDBJ databases">
        <authorList>
            <person name="de Groot N.N."/>
        </authorList>
    </citation>
    <scope>NUCLEOTIDE SEQUENCE [LARGE SCALE GENOMIC DNA]</scope>
    <source>
        <strain evidence="2 3">CGMCC 1.10434</strain>
    </source>
</reference>
<sequence>MQYAVGIDIGGTKVAIALVNEQGKIVSEDKLPTDLTIAPTEMIERIIASVNQQLDEQVLSDSDLIGIGIGAPGPLNSKEGLITSPPNLKNWRNIPIVEQFKSHFTVPIRLENDANAAALAERWLGAAQATNDFVYLTISTGIGAGIYVNGQLVTGLRGNAGDFGHTVINPSYGECVCGQHGCLEHIASGTAIARKGSQLAGKSLSTVEVIEAYQQDDPILKPFVQDVFRTIGIACVTLINTFDPEKIVLGGGVTKVGHVLFKEVEEYVKTFALNPASRATEIVPAKLDQNAGVIGAAALILQG</sequence>
<dbReference type="Pfam" id="PF00480">
    <property type="entry name" value="ROK"/>
    <property type="match status" value="1"/>
</dbReference>
<evidence type="ECO:0000313" key="2">
    <source>
        <dbReference type="EMBL" id="SEO14411.1"/>
    </source>
</evidence>
<keyword evidence="2" id="KW-0418">Kinase</keyword>
<dbReference type="InterPro" id="IPR043129">
    <property type="entry name" value="ATPase_NBD"/>
</dbReference>
<dbReference type="RefSeq" id="WP_091496474.1">
    <property type="nucleotide sequence ID" value="NZ_FODJ01000004.1"/>
</dbReference>
<protein>
    <submittedName>
        <fullName evidence="2">Glucokinase</fullName>
    </submittedName>
</protein>
<dbReference type="SUPFAM" id="SSF53067">
    <property type="entry name" value="Actin-like ATPase domain"/>
    <property type="match status" value="1"/>
</dbReference>
<evidence type="ECO:0000313" key="3">
    <source>
        <dbReference type="Proteomes" id="UP000199300"/>
    </source>
</evidence>
<dbReference type="AlphaFoldDB" id="A0A1H8MAL8"/>
<dbReference type="STRING" id="872970.SAMN04488134_10494"/>
<dbReference type="PANTHER" id="PTHR18964:SF149">
    <property type="entry name" value="BIFUNCTIONAL UDP-N-ACETYLGLUCOSAMINE 2-EPIMERASE_N-ACETYLMANNOSAMINE KINASE"/>
    <property type="match status" value="1"/>
</dbReference>